<proteinExistence type="predicted"/>
<gene>
    <name evidence="1" type="ORF">Goshw_027262</name>
</gene>
<dbReference type="AlphaFoldDB" id="A0A7J9LRR3"/>
<evidence type="ECO:0000313" key="2">
    <source>
        <dbReference type="Proteomes" id="UP000593576"/>
    </source>
</evidence>
<sequence>MIVTDFHPLIVVEPSPI</sequence>
<keyword evidence="2" id="KW-1185">Reference proteome</keyword>
<evidence type="ECO:0000313" key="1">
    <source>
        <dbReference type="EMBL" id="MBA0861371.1"/>
    </source>
</evidence>
<dbReference type="Proteomes" id="UP000593576">
    <property type="component" value="Unassembled WGS sequence"/>
</dbReference>
<comment type="caution">
    <text evidence="1">The sequence shown here is derived from an EMBL/GenBank/DDBJ whole genome shotgun (WGS) entry which is preliminary data.</text>
</comment>
<name>A0A7J9LRR3_GOSSC</name>
<accession>A0A7J9LRR3</accession>
<dbReference type="EMBL" id="JABFAF010000007">
    <property type="protein sequence ID" value="MBA0861371.1"/>
    <property type="molecule type" value="Genomic_DNA"/>
</dbReference>
<protein>
    <submittedName>
        <fullName evidence="1">Uncharacterized protein</fullName>
    </submittedName>
</protein>
<reference evidence="1 2" key="1">
    <citation type="journal article" date="2019" name="Genome Biol. Evol.">
        <title>Insights into the evolution of the New World diploid cottons (Gossypium, subgenus Houzingenia) based on genome sequencing.</title>
        <authorList>
            <person name="Grover C.E."/>
            <person name="Arick M.A. 2nd"/>
            <person name="Thrash A."/>
            <person name="Conover J.L."/>
            <person name="Sanders W.S."/>
            <person name="Peterson D.G."/>
            <person name="Frelichowski J.E."/>
            <person name="Scheffler J.A."/>
            <person name="Scheffler B.E."/>
            <person name="Wendel J.F."/>
        </authorList>
    </citation>
    <scope>NUCLEOTIDE SEQUENCE [LARGE SCALE GENOMIC DNA]</scope>
    <source>
        <strain evidence="1">1</strain>
        <tissue evidence="1">Leaf</tissue>
    </source>
</reference>
<organism evidence="1 2">
    <name type="scientific">Gossypium schwendimanii</name>
    <name type="common">Cotton</name>
    <dbReference type="NCBI Taxonomy" id="34291"/>
    <lineage>
        <taxon>Eukaryota</taxon>
        <taxon>Viridiplantae</taxon>
        <taxon>Streptophyta</taxon>
        <taxon>Embryophyta</taxon>
        <taxon>Tracheophyta</taxon>
        <taxon>Spermatophyta</taxon>
        <taxon>Magnoliopsida</taxon>
        <taxon>eudicotyledons</taxon>
        <taxon>Gunneridae</taxon>
        <taxon>Pentapetalae</taxon>
        <taxon>rosids</taxon>
        <taxon>malvids</taxon>
        <taxon>Malvales</taxon>
        <taxon>Malvaceae</taxon>
        <taxon>Malvoideae</taxon>
        <taxon>Gossypium</taxon>
    </lineage>
</organism>